<sequence>MTAKITIRLAFLSFISLLLFSCENTTHTPPLVDPPKQIISTERAKEMYDTYTDRRVSIISKYEDSISADGSVYTPTRYAEYDLETIKNYIAYIEQESKKANVDIKTLRFYLSGYPKSDKFQNGDVVKYPRRNTIFVLPTMEYEGKNVGFSVEETGGKYTAVPINRNNPMQDIKQEKRQADSTGQMNEAGFFIPNNTAAQGGGSSSLILNDSSLSPPPSSNDFGNNN</sequence>
<dbReference type="AlphaFoldDB" id="A0A1A9LFP8"/>
<accession>A0A1A9LFP8</accession>
<evidence type="ECO:0000313" key="3">
    <source>
        <dbReference type="EMBL" id="OAD91917.1"/>
    </source>
</evidence>
<dbReference type="RefSeq" id="WP_068761320.1">
    <property type="nucleotide sequence ID" value="NZ_LXIE01000008.1"/>
</dbReference>
<evidence type="ECO:0000313" key="4">
    <source>
        <dbReference type="Proteomes" id="UP000077552"/>
    </source>
</evidence>
<feature type="chain" id="PRO_5008392218" description="Lipoprotein" evidence="2">
    <location>
        <begin position="22"/>
        <end position="226"/>
    </location>
</feature>
<dbReference type="OrthoDB" id="1427559at2"/>
<protein>
    <recommendedName>
        <fullName evidence="5">Lipoprotein</fullName>
    </recommendedName>
</protein>
<evidence type="ECO:0008006" key="5">
    <source>
        <dbReference type="Google" id="ProtNLM"/>
    </source>
</evidence>
<evidence type="ECO:0000256" key="2">
    <source>
        <dbReference type="SAM" id="SignalP"/>
    </source>
</evidence>
<keyword evidence="4" id="KW-1185">Reference proteome</keyword>
<feature type="signal peptide" evidence="2">
    <location>
        <begin position="1"/>
        <end position="21"/>
    </location>
</feature>
<comment type="caution">
    <text evidence="3">The sequence shown here is derived from an EMBL/GenBank/DDBJ whole genome shotgun (WGS) entry which is preliminary data.</text>
</comment>
<reference evidence="3 4" key="1">
    <citation type="submission" date="2016-05" db="EMBL/GenBank/DDBJ databases">
        <title>Genome sequencing of Vitellibacter soesokkakensis RSSK-12.</title>
        <authorList>
            <person name="Thevarajoo S."/>
            <person name="Selvaratnam C."/>
            <person name="Goh K.M."/>
            <person name="Chan K.-G."/>
            <person name="Chong C.S."/>
        </authorList>
    </citation>
    <scope>NUCLEOTIDE SEQUENCE [LARGE SCALE GENOMIC DNA]</scope>
    <source>
        <strain evidence="3 4">RSSK-12</strain>
    </source>
</reference>
<name>A0A1A9LFP8_9FLAO</name>
<proteinExistence type="predicted"/>
<feature type="region of interest" description="Disordered" evidence="1">
    <location>
        <begin position="164"/>
        <end position="226"/>
    </location>
</feature>
<organism evidence="3 4">
    <name type="scientific">Aequorivita soesokkakensis</name>
    <dbReference type="NCBI Taxonomy" id="1385699"/>
    <lineage>
        <taxon>Bacteria</taxon>
        <taxon>Pseudomonadati</taxon>
        <taxon>Bacteroidota</taxon>
        <taxon>Flavobacteriia</taxon>
        <taxon>Flavobacteriales</taxon>
        <taxon>Flavobacteriaceae</taxon>
        <taxon>Aequorivita</taxon>
    </lineage>
</organism>
<keyword evidence="2" id="KW-0732">Signal</keyword>
<dbReference type="EMBL" id="LXIE01000008">
    <property type="protein sequence ID" value="OAD91917.1"/>
    <property type="molecule type" value="Genomic_DNA"/>
</dbReference>
<dbReference type="STRING" id="1385699.A7A78_10525"/>
<gene>
    <name evidence="3" type="ORF">A7A78_10525</name>
</gene>
<feature type="compositionally biased region" description="Low complexity" evidence="1">
    <location>
        <begin position="204"/>
        <end position="213"/>
    </location>
</feature>
<dbReference type="PROSITE" id="PS51257">
    <property type="entry name" value="PROKAR_LIPOPROTEIN"/>
    <property type="match status" value="1"/>
</dbReference>
<evidence type="ECO:0000256" key="1">
    <source>
        <dbReference type="SAM" id="MobiDB-lite"/>
    </source>
</evidence>
<dbReference type="Proteomes" id="UP000077552">
    <property type="component" value="Unassembled WGS sequence"/>
</dbReference>